<feature type="compositionally biased region" description="Basic residues" evidence="1">
    <location>
        <begin position="306"/>
        <end position="317"/>
    </location>
</feature>
<feature type="region of interest" description="Disordered" evidence="1">
    <location>
        <begin position="401"/>
        <end position="432"/>
    </location>
</feature>
<evidence type="ECO:0000256" key="1">
    <source>
        <dbReference type="SAM" id="MobiDB-lite"/>
    </source>
</evidence>
<dbReference type="STRING" id="436010.A0A167W038"/>
<reference evidence="3 4" key="1">
    <citation type="journal article" date="2016" name="Mol. Biol. Evol.">
        <title>Comparative Genomics of Early-Diverging Mushroom-Forming Fungi Provides Insights into the Origins of Lignocellulose Decay Capabilities.</title>
        <authorList>
            <person name="Nagy L.G."/>
            <person name="Riley R."/>
            <person name="Tritt A."/>
            <person name="Adam C."/>
            <person name="Daum C."/>
            <person name="Floudas D."/>
            <person name="Sun H."/>
            <person name="Yadav J.S."/>
            <person name="Pangilinan J."/>
            <person name="Larsson K.H."/>
            <person name="Matsuura K."/>
            <person name="Barry K."/>
            <person name="Labutti K."/>
            <person name="Kuo R."/>
            <person name="Ohm R.A."/>
            <person name="Bhattacharya S.S."/>
            <person name="Shirouzu T."/>
            <person name="Yoshinaga Y."/>
            <person name="Martin F.M."/>
            <person name="Grigoriev I.V."/>
            <person name="Hibbett D.S."/>
        </authorList>
    </citation>
    <scope>NUCLEOTIDE SEQUENCE [LARGE SCALE GENOMIC DNA]</scope>
    <source>
        <strain evidence="3 4">CBS 109695</strain>
    </source>
</reference>
<feature type="region of interest" description="Disordered" evidence="1">
    <location>
        <begin position="288"/>
        <end position="340"/>
    </location>
</feature>
<name>A0A167W038_9AGAM</name>
<proteinExistence type="predicted"/>
<dbReference type="AlphaFoldDB" id="A0A167W038"/>
<evidence type="ECO:0000259" key="2">
    <source>
        <dbReference type="Pfam" id="PF13391"/>
    </source>
</evidence>
<feature type="compositionally biased region" description="Low complexity" evidence="1">
    <location>
        <begin position="290"/>
        <end position="300"/>
    </location>
</feature>
<feature type="compositionally biased region" description="Polar residues" evidence="1">
    <location>
        <begin position="318"/>
        <end position="336"/>
    </location>
</feature>
<dbReference type="InterPro" id="IPR003615">
    <property type="entry name" value="HNH_nuc"/>
</dbReference>
<evidence type="ECO:0000313" key="4">
    <source>
        <dbReference type="Proteomes" id="UP000076532"/>
    </source>
</evidence>
<dbReference type="Proteomes" id="UP000076532">
    <property type="component" value="Unassembled WGS sequence"/>
</dbReference>
<evidence type="ECO:0000313" key="3">
    <source>
        <dbReference type="EMBL" id="KZP05553.1"/>
    </source>
</evidence>
<dbReference type="EMBL" id="KV417832">
    <property type="protein sequence ID" value="KZP05553.1"/>
    <property type="molecule type" value="Genomic_DNA"/>
</dbReference>
<dbReference type="Pfam" id="PF13391">
    <property type="entry name" value="HNH_2"/>
    <property type="match status" value="1"/>
</dbReference>
<keyword evidence="4" id="KW-1185">Reference proteome</keyword>
<gene>
    <name evidence="3" type="ORF">FIBSPDRAFT_940426</name>
</gene>
<accession>A0A167W038</accession>
<protein>
    <recommendedName>
        <fullName evidence="2">HNH nuclease domain-containing protein</fullName>
    </recommendedName>
</protein>
<dbReference type="OrthoDB" id="3133596at2759"/>
<feature type="domain" description="HNH nuclease" evidence="2">
    <location>
        <begin position="62"/>
        <end position="127"/>
    </location>
</feature>
<feature type="compositionally biased region" description="Basic and acidic residues" evidence="1">
    <location>
        <begin position="401"/>
        <end position="415"/>
    </location>
</feature>
<organism evidence="3 4">
    <name type="scientific">Athelia psychrophila</name>
    <dbReference type="NCBI Taxonomy" id="1759441"/>
    <lineage>
        <taxon>Eukaryota</taxon>
        <taxon>Fungi</taxon>
        <taxon>Dikarya</taxon>
        <taxon>Basidiomycota</taxon>
        <taxon>Agaricomycotina</taxon>
        <taxon>Agaricomycetes</taxon>
        <taxon>Agaricomycetidae</taxon>
        <taxon>Atheliales</taxon>
        <taxon>Atheliaceae</taxon>
        <taxon>Athelia</taxon>
    </lineage>
</organism>
<sequence length="449" mass="50637">MSSKGTIIPKTRSKDHIEDVEIEERNLALSQKRTPNSRKSGYRATKDSTGCVRSKAPYGERCTISLDGDPCLEDCHVVSRSTKSNILDCLEYAWGYHYRQFNVDTSDNIILMRGDWHRMYDARHWMLVPTPNMVEAIYTHCMKSRDTLDSSGTANYPPINQAYPMAASYEYYVLAVNSMSEVIINRLRLKPDAEGNPAIPPHRFHRFPFKTLGLIKSHVLPQYAIFNCGRKLRVDNPFDLLARYELLTDNAVEARNALSQITELYKLWTTLPVPPAFKKTFEMDLRQIPDDSSSSSDAADNNFKPPRARSALKKRKASPQSPTPASGSRMGSNSGANKRRARHIVLPSPYDSDSECSINSDMPLTEAEVTEMHDSLKLVSSWRTASSKEFSQGYQNEKAIASRKDIGEHRGELSRKASTVDLNPEGPPVDYYPSHRVAAALEKIESLNR</sequence>